<dbReference type="InterPro" id="IPR011055">
    <property type="entry name" value="Dup_hybrid_motif"/>
</dbReference>
<dbReference type="InterPro" id="IPR050570">
    <property type="entry name" value="Cell_wall_metabolism_enzyme"/>
</dbReference>
<dbReference type="GO" id="GO:0009279">
    <property type="term" value="C:cell outer membrane"/>
    <property type="evidence" value="ECO:0007669"/>
    <property type="project" value="TreeGrafter"/>
</dbReference>
<dbReference type="GO" id="GO:0004222">
    <property type="term" value="F:metalloendopeptidase activity"/>
    <property type="evidence" value="ECO:0007669"/>
    <property type="project" value="TreeGrafter"/>
</dbReference>
<gene>
    <name evidence="4" type="ORF">REIFOR_00962</name>
</gene>
<proteinExistence type="inferred from homology"/>
<evidence type="ECO:0000313" key="4">
    <source>
        <dbReference type="EMBL" id="ATX76129.1"/>
    </source>
</evidence>
<evidence type="ECO:0000259" key="3">
    <source>
        <dbReference type="PROSITE" id="PS51782"/>
    </source>
</evidence>
<keyword evidence="2" id="KW-0732">Signal</keyword>
<feature type="signal peptide" evidence="2">
    <location>
        <begin position="1"/>
        <end position="23"/>
    </location>
</feature>
<feature type="chain" id="PRO_5014655413" evidence="2">
    <location>
        <begin position="24"/>
        <end position="271"/>
    </location>
</feature>
<dbReference type="InterPro" id="IPR036779">
    <property type="entry name" value="LysM_dom_sf"/>
</dbReference>
<dbReference type="Gene3D" id="2.70.70.10">
    <property type="entry name" value="Glucose Permease (Domain IIA)"/>
    <property type="match status" value="1"/>
</dbReference>
<organism evidence="4 5">
    <name type="scientific">Reinekea forsetii</name>
    <dbReference type="NCBI Taxonomy" id="1336806"/>
    <lineage>
        <taxon>Bacteria</taxon>
        <taxon>Pseudomonadati</taxon>
        <taxon>Pseudomonadota</taxon>
        <taxon>Gammaproteobacteria</taxon>
        <taxon>Oceanospirillales</taxon>
        <taxon>Saccharospirillaceae</taxon>
        <taxon>Reinekea</taxon>
    </lineage>
</organism>
<dbReference type="Gene3D" id="3.10.350.10">
    <property type="entry name" value="LysM domain"/>
    <property type="match status" value="1"/>
</dbReference>
<keyword evidence="5" id="KW-1185">Reference proteome</keyword>
<evidence type="ECO:0000313" key="5">
    <source>
        <dbReference type="Proteomes" id="UP000229757"/>
    </source>
</evidence>
<accession>A0A2K8KQ17</accession>
<dbReference type="Pfam" id="PF01551">
    <property type="entry name" value="Peptidase_M23"/>
    <property type="match status" value="1"/>
</dbReference>
<dbReference type="InterPro" id="IPR018392">
    <property type="entry name" value="LysM"/>
</dbReference>
<dbReference type="GO" id="GO:0032153">
    <property type="term" value="C:cell division site"/>
    <property type="evidence" value="ECO:0007669"/>
    <property type="project" value="TreeGrafter"/>
</dbReference>
<dbReference type="CDD" id="cd12797">
    <property type="entry name" value="M23_peptidase"/>
    <property type="match status" value="1"/>
</dbReference>
<dbReference type="PROSITE" id="PS51782">
    <property type="entry name" value="LYSM"/>
    <property type="match status" value="1"/>
</dbReference>
<dbReference type="EMBL" id="CP011797">
    <property type="protein sequence ID" value="ATX76129.1"/>
    <property type="molecule type" value="Genomic_DNA"/>
</dbReference>
<comment type="similarity">
    <text evidence="1">Belongs to the E.coli NlpD/Haemophilus LppB family.</text>
</comment>
<dbReference type="PROSITE" id="PS51257">
    <property type="entry name" value="PROKAR_LIPOPROTEIN"/>
    <property type="match status" value="1"/>
</dbReference>
<evidence type="ECO:0000256" key="2">
    <source>
        <dbReference type="SAM" id="SignalP"/>
    </source>
</evidence>
<dbReference type="Proteomes" id="UP000229757">
    <property type="component" value="Chromosome"/>
</dbReference>
<dbReference type="Pfam" id="PF01476">
    <property type="entry name" value="LysM"/>
    <property type="match status" value="1"/>
</dbReference>
<protein>
    <submittedName>
        <fullName evidence="4">Poylsaccharide-binding protein peptidase,.family M23, CBM50</fullName>
    </submittedName>
</protein>
<evidence type="ECO:0000256" key="1">
    <source>
        <dbReference type="ARBA" id="ARBA00038420"/>
    </source>
</evidence>
<dbReference type="PANTHER" id="PTHR21666">
    <property type="entry name" value="PEPTIDASE-RELATED"/>
    <property type="match status" value="1"/>
</dbReference>
<name>A0A2K8KQ17_9GAMM</name>
<sequence length="271" mass="29023">MLLASKYSSWLLVAIGLSGCMNSARFSSLEPNGVDSRYASTSPSRTTALSVANPDFYLVKSGDTLYSIAFRFGLDYQRLANGNGIGMDYRIVVGQSITLKESNQVAQSQSPVQSVPAKKASTPVQVSVTKKNSSKSVIKSDKKETVTGPADPWTWPHKGKIVRTFVVGSSSNKGIDIGGQIGDSVLAATSGTVVYAGNGLPGYGNLIIIEHRNSLLSAYAFAEQILVKEKDRVQVGQQIATMGTQGDEPSLHFEIRKNGKPVDPQRILPGR</sequence>
<dbReference type="KEGG" id="rfo:REIFOR_00962"/>
<dbReference type="InterPro" id="IPR016047">
    <property type="entry name" value="M23ase_b-sheet_dom"/>
</dbReference>
<dbReference type="SUPFAM" id="SSF51261">
    <property type="entry name" value="Duplicated hybrid motif"/>
    <property type="match status" value="1"/>
</dbReference>
<reference evidence="4 5" key="1">
    <citation type="journal article" date="2017" name="Environ. Microbiol.">
        <title>Genomic and physiological analyses of 'Reinekea forsetii' reveal a versatile opportunistic lifestyle during spring algae blooms.</title>
        <authorList>
            <person name="Avci B."/>
            <person name="Hahnke R.L."/>
            <person name="Chafee M."/>
            <person name="Fischer T."/>
            <person name="Gruber-Vodicka H."/>
            <person name="Tegetmeyer H.E."/>
            <person name="Harder J."/>
            <person name="Fuchs B.M."/>
            <person name="Amann R.I."/>
            <person name="Teeling H."/>
        </authorList>
    </citation>
    <scope>NUCLEOTIDE SEQUENCE [LARGE SCALE GENOMIC DNA]</scope>
    <source>
        <strain evidence="4 5">Hel1_31_D35</strain>
    </source>
</reference>
<dbReference type="CDD" id="cd00118">
    <property type="entry name" value="LysM"/>
    <property type="match status" value="1"/>
</dbReference>
<dbReference type="SMART" id="SM00257">
    <property type="entry name" value="LysM"/>
    <property type="match status" value="1"/>
</dbReference>
<dbReference type="AlphaFoldDB" id="A0A2K8KQ17"/>
<feature type="domain" description="LysM" evidence="3">
    <location>
        <begin position="55"/>
        <end position="99"/>
    </location>
</feature>
<dbReference type="PANTHER" id="PTHR21666:SF263">
    <property type="entry name" value="MUREIN HYDROLASE ACTIVATOR NLPD"/>
    <property type="match status" value="1"/>
</dbReference>